<feature type="compositionally biased region" description="Basic residues" evidence="1">
    <location>
        <begin position="1300"/>
        <end position="1309"/>
    </location>
</feature>
<feature type="compositionally biased region" description="Basic and acidic residues" evidence="1">
    <location>
        <begin position="692"/>
        <end position="703"/>
    </location>
</feature>
<dbReference type="SMART" id="SM00595">
    <property type="entry name" value="MADF"/>
    <property type="match status" value="1"/>
</dbReference>
<dbReference type="PANTHER" id="PTHR21505">
    <property type="entry name" value="MADF DOMAIN-CONTAINING PROTEIN-RELATED"/>
    <property type="match status" value="1"/>
</dbReference>
<proteinExistence type="predicted"/>
<evidence type="ECO:0000313" key="4">
    <source>
        <dbReference type="Proteomes" id="UP000494163"/>
    </source>
</evidence>
<feature type="region of interest" description="Disordered" evidence="1">
    <location>
        <begin position="385"/>
        <end position="1004"/>
    </location>
</feature>
<dbReference type="PANTHER" id="PTHR21505:SF8">
    <property type="entry name" value="DPT-YFP REPRESSOR BY OVEREXPRESSION, ISOFORM D-RELATED"/>
    <property type="match status" value="1"/>
</dbReference>
<feature type="compositionally biased region" description="Polar residues" evidence="1">
    <location>
        <begin position="385"/>
        <end position="399"/>
    </location>
</feature>
<accession>A0A0M4ELN2</accession>
<feature type="domain" description="MADF" evidence="2">
    <location>
        <begin position="17"/>
        <end position="108"/>
    </location>
</feature>
<dbReference type="OMA" id="NDTHEDH"/>
<dbReference type="Proteomes" id="UP000494163">
    <property type="component" value="Chromosome 2R"/>
</dbReference>
<feature type="region of interest" description="Disordered" evidence="1">
    <location>
        <begin position="189"/>
        <end position="237"/>
    </location>
</feature>
<sequence>MAASNCVDRLDNEVVYKLIRLYRANDCLWNPSSPGYYNMPLKESAWTRIASYFENNMTVDEVKMQILSLRYYFDAERLNIERNRLQGYHYASQFPFYEELEFLKMIDTELEIIEPSILSYKDQINNIVEESYLLSTGQNGIHSDKVDFSDVEDFEGTDGSDEETIPLQLIIPPPKLHKMRLETRVVSGNERGLERERHNDMNNTNYRAEHSGWQPESTEPKEQQSLNDLQKEWPPKQFKRKVLTGKYRKLLTDHGNIENWNNNSQQSNPKRGYDENEVDAEQAWDNAKPKTKCKPFYKLLSRNGVGKLATQQYRYATNGGLTGHAPIPQFGVSPDETNLDAGACDHCRGMRQQPQYNSYDQYGQPQAQQKDVQYTNQQQPYIRYCNQNTCPGRSKTAAQTPRPPPPSPNQDTYEEDEFPAETQPRELNNQPAYQQQDELEHYQPAMENTQQQPYAQPPYDVEDEYPEAAKKQPFANAPLNDTHEDHMARSDEFATKEYNVETRQGAFRQPLSTTASTQAPEFPRDENYNAQPRQKRRSHEPVDDEEYEVEPMPQRMYKAPAPVDDEEYEVNCRTFRKSREYEPVDEEYERAARPRRNPKASDIVYRYNLAEPEPETRPRQRGRRISQDDYERERERPPRRMANRYDDEDYVVCRAPSDNDEDEYNDYSYMRKKAREDNDDVEFIECPYVQKKAPDNRDRRRYNNYDNDSDPTEYERKPPSKQPRAQEFNYETRAAAKSQRNPSVQNSPEYRNAARAPGPRTQAMKNDDARDSTQKKRKANDRKFDSDDDYEYARGRSSNKKRLGNKKFDDEDDYDEGTQRKPRRQQRGPHANNLENIPCTRCMPKPASVKTYPLSDLNDCDCCKDDAVPQRAQKNAYRSDRPQRMPEKDEYAMEARPKKKSRPQEPVEDDYAPEPSRSKRKPKAPEPTEDEYNVESPRSKRKTKAPELAEEAYEVEPRPKKKAKEHDCDCSDDVDEATRPPKHSSQLPKQASQKESGSQPVNPAPCEADCNVNGECDEQNAAYEAEKPNDNCDCICAEEYNRHARGIAIETDIDMSLQDRNCECHDNENDNDDNDMPQRGGVKASRKIARKVNKICKCTPPVYNRNKPAKNGVAGARTDAGKHRSNSPSGKSRGSHRRHLKVEDDGVNKFQYDEYVERVRSGLEEQQKQNQILIKSGLAVLCSLRMPPNLAATTYNIVSDHITRLSSKIVPAEKSTKAAATYSDIKRKSTLKKPASGTKLYNPREPSPFRNINYNASKANVIILHPPVEGFRSSKYSFAMEEPKQHSTEANKVPATPAKPIRHKRTIRD</sequence>
<evidence type="ECO:0000259" key="2">
    <source>
        <dbReference type="PROSITE" id="PS51029"/>
    </source>
</evidence>
<keyword evidence="4" id="KW-1185">Reference proteome</keyword>
<evidence type="ECO:0000313" key="3">
    <source>
        <dbReference type="EMBL" id="ALC42517.1"/>
    </source>
</evidence>
<feature type="compositionally biased region" description="Polar residues" evidence="1">
    <location>
        <begin position="425"/>
        <end position="436"/>
    </location>
</feature>
<reference evidence="3 4" key="1">
    <citation type="submission" date="2015-08" db="EMBL/GenBank/DDBJ databases">
        <title>Ancestral chromatin configuration constrains chromatin evolution on differentiating sex chromosomes in Drosophila.</title>
        <authorList>
            <person name="Zhou Q."/>
            <person name="Bachtrog D."/>
        </authorList>
    </citation>
    <scope>NUCLEOTIDE SEQUENCE [LARGE SCALE GENOMIC DNA]</scope>
    <source>
        <tissue evidence="3">Whole larvae</tissue>
    </source>
</reference>
<feature type="compositionally biased region" description="Polar residues" evidence="1">
    <location>
        <begin position="510"/>
        <end position="519"/>
    </location>
</feature>
<dbReference type="EMBL" id="CP012524">
    <property type="protein sequence ID" value="ALC42517.1"/>
    <property type="molecule type" value="Genomic_DNA"/>
</dbReference>
<feature type="compositionally biased region" description="Basic and acidic residues" evidence="1">
    <location>
        <begin position="877"/>
        <end position="896"/>
    </location>
</feature>
<dbReference type="PROSITE" id="PS51029">
    <property type="entry name" value="MADF"/>
    <property type="match status" value="1"/>
</dbReference>
<feature type="compositionally biased region" description="Basic and acidic residues" evidence="1">
    <location>
        <begin position="481"/>
        <end position="500"/>
    </location>
</feature>
<feature type="compositionally biased region" description="Basic and acidic residues" evidence="1">
    <location>
        <begin position="625"/>
        <end position="638"/>
    </location>
</feature>
<gene>
    <name evidence="3" type="ORF">Dbus_chr2Rg2096</name>
</gene>
<protein>
    <submittedName>
        <fullName evidence="3">CG12609</fullName>
    </submittedName>
</protein>
<feature type="compositionally biased region" description="Polar residues" evidence="1">
    <location>
        <begin position="258"/>
        <end position="269"/>
    </location>
</feature>
<feature type="compositionally biased region" description="Polar residues" evidence="1">
    <location>
        <begin position="738"/>
        <end position="749"/>
    </location>
</feature>
<feature type="compositionally biased region" description="Basic and acidic residues" evidence="1">
    <location>
        <begin position="191"/>
        <end position="200"/>
    </location>
</feature>
<feature type="compositionally biased region" description="Basic and acidic residues" evidence="1">
    <location>
        <begin position="765"/>
        <end position="774"/>
    </location>
</feature>
<feature type="region of interest" description="Disordered" evidence="1">
    <location>
        <begin position="255"/>
        <end position="286"/>
    </location>
</feature>
<organism evidence="3 4">
    <name type="scientific">Drosophila busckii</name>
    <name type="common">Fruit fly</name>
    <dbReference type="NCBI Taxonomy" id="30019"/>
    <lineage>
        <taxon>Eukaryota</taxon>
        <taxon>Metazoa</taxon>
        <taxon>Ecdysozoa</taxon>
        <taxon>Arthropoda</taxon>
        <taxon>Hexapoda</taxon>
        <taxon>Insecta</taxon>
        <taxon>Pterygota</taxon>
        <taxon>Neoptera</taxon>
        <taxon>Endopterygota</taxon>
        <taxon>Diptera</taxon>
        <taxon>Brachycera</taxon>
        <taxon>Muscomorpha</taxon>
        <taxon>Ephydroidea</taxon>
        <taxon>Drosophilidae</taxon>
        <taxon>Drosophila</taxon>
    </lineage>
</organism>
<dbReference type="Pfam" id="PF10545">
    <property type="entry name" value="MADF_DNA_bdg"/>
    <property type="match status" value="1"/>
</dbReference>
<feature type="region of interest" description="Disordered" evidence="1">
    <location>
        <begin position="1282"/>
        <end position="1309"/>
    </location>
</feature>
<evidence type="ECO:0000256" key="1">
    <source>
        <dbReference type="SAM" id="MobiDB-lite"/>
    </source>
</evidence>
<feature type="region of interest" description="Disordered" evidence="1">
    <location>
        <begin position="1107"/>
        <end position="1140"/>
    </location>
</feature>
<dbReference type="OrthoDB" id="8190343at2759"/>
<feature type="compositionally biased region" description="Polar residues" evidence="1">
    <location>
        <begin position="983"/>
        <end position="1001"/>
    </location>
</feature>
<name>A0A0M4ELN2_DROBS</name>
<feature type="region of interest" description="Disordered" evidence="1">
    <location>
        <begin position="355"/>
        <end position="374"/>
    </location>
</feature>
<dbReference type="InterPro" id="IPR006578">
    <property type="entry name" value="MADF-dom"/>
</dbReference>